<dbReference type="Proteomes" id="UP001152087">
    <property type="component" value="Unassembled WGS sequence"/>
</dbReference>
<dbReference type="Gene3D" id="1.20.120.450">
    <property type="entry name" value="dinb family like domain"/>
    <property type="match status" value="1"/>
</dbReference>
<proteinExistence type="predicted"/>
<sequence>MPGTSLYDLTIPTFTEGLQTFDHVLTKAEEYAKEKNLNVDEVFLQARLIEDQLPLTFQVQNISKVVQATVSYLTGVKPALFENDEKTVVDLHKRIQKTLDLLKTVKPEDVNSREDALSLQVTVKAAALNFGQTNFFFHLVTGYSIIRAKGVPIGKFDYLTSFLRL</sequence>
<dbReference type="AlphaFoldDB" id="A0A9W8QQ37"/>
<name>A0A9W8QQ37_9HYPO</name>
<protein>
    <submittedName>
        <fullName evidence="1">Uncharacterized protein</fullName>
    </submittedName>
</protein>
<dbReference type="PANTHER" id="PTHR36922:SF1">
    <property type="entry name" value="DUF1993 DOMAIN-CONTAINING PROTEIN"/>
    <property type="match status" value="1"/>
</dbReference>
<dbReference type="PANTHER" id="PTHR36922">
    <property type="entry name" value="BLL2446 PROTEIN"/>
    <property type="match status" value="1"/>
</dbReference>
<dbReference type="SUPFAM" id="SSF109854">
    <property type="entry name" value="DinB/YfiT-like putative metalloenzymes"/>
    <property type="match status" value="1"/>
</dbReference>
<dbReference type="InterPro" id="IPR018531">
    <property type="entry name" value="DUF1993"/>
</dbReference>
<accession>A0A9W8QQ37</accession>
<evidence type="ECO:0000313" key="2">
    <source>
        <dbReference type="Proteomes" id="UP001152087"/>
    </source>
</evidence>
<evidence type="ECO:0000313" key="1">
    <source>
        <dbReference type="EMBL" id="KAJ4175689.1"/>
    </source>
</evidence>
<keyword evidence="2" id="KW-1185">Reference proteome</keyword>
<dbReference type="InterPro" id="IPR034660">
    <property type="entry name" value="DinB/YfiT-like"/>
</dbReference>
<organism evidence="1 2">
    <name type="scientific">Fusarium falciforme</name>
    <dbReference type="NCBI Taxonomy" id="195108"/>
    <lineage>
        <taxon>Eukaryota</taxon>
        <taxon>Fungi</taxon>
        <taxon>Dikarya</taxon>
        <taxon>Ascomycota</taxon>
        <taxon>Pezizomycotina</taxon>
        <taxon>Sordariomycetes</taxon>
        <taxon>Hypocreomycetidae</taxon>
        <taxon>Hypocreales</taxon>
        <taxon>Nectriaceae</taxon>
        <taxon>Fusarium</taxon>
        <taxon>Fusarium solani species complex</taxon>
    </lineage>
</organism>
<dbReference type="Pfam" id="PF09351">
    <property type="entry name" value="DUF1993"/>
    <property type="match status" value="1"/>
</dbReference>
<comment type="caution">
    <text evidence="1">The sequence shown here is derived from an EMBL/GenBank/DDBJ whole genome shotgun (WGS) entry which is preliminary data.</text>
</comment>
<dbReference type="EMBL" id="JAOQAV010000372">
    <property type="protein sequence ID" value="KAJ4175689.1"/>
    <property type="molecule type" value="Genomic_DNA"/>
</dbReference>
<gene>
    <name evidence="1" type="ORF">NW755_014805</name>
</gene>
<dbReference type="OrthoDB" id="3724345at2759"/>
<reference evidence="1" key="1">
    <citation type="submission" date="2022-09" db="EMBL/GenBank/DDBJ databases">
        <title>Fusarium specimens isolated from Avocado Roots.</title>
        <authorList>
            <person name="Stajich J."/>
            <person name="Roper C."/>
            <person name="Heimlech-Rivalta G."/>
        </authorList>
    </citation>
    <scope>NUCLEOTIDE SEQUENCE</scope>
    <source>
        <strain evidence="1">A02</strain>
    </source>
</reference>